<evidence type="ECO:0000256" key="3">
    <source>
        <dbReference type="ARBA" id="ARBA00022960"/>
    </source>
</evidence>
<dbReference type="RefSeq" id="WP_021432697.1">
    <property type="nucleotide sequence ID" value="NZ_AVNC01000015.1"/>
</dbReference>
<dbReference type="Pfam" id="PF03734">
    <property type="entry name" value="YkuD"/>
    <property type="match status" value="1"/>
</dbReference>
<comment type="caution">
    <text evidence="9">The sequence shown here is derived from an EMBL/GenBank/DDBJ whole genome shotgun (WGS) entry which is preliminary data.</text>
</comment>
<feature type="active site" description="Proton donor/acceptor" evidence="6">
    <location>
        <position position="235"/>
    </location>
</feature>
<dbReference type="GeneID" id="67472370"/>
<name>T4VN50_PARBF</name>
<protein>
    <submittedName>
        <fullName evidence="9">Bacterial SH3 domain protein</fullName>
    </submittedName>
</protein>
<reference evidence="9 10" key="1">
    <citation type="submission" date="2013-06" db="EMBL/GenBank/DDBJ databases">
        <authorList>
            <person name="Walk S."/>
            <person name="Aronoff D."/>
            <person name="Young V.Y."/>
            <person name="Marsh J."/>
            <person name="Harrison L."/>
            <person name="Daugherty S.C."/>
            <person name="Shefchek K.A."/>
            <person name="Hine E.E."/>
            <person name="Tallon L.J."/>
            <person name="Sadzewicz L.K."/>
            <person name="Rasko D.A."/>
        </authorList>
    </citation>
    <scope>NUCLEOTIDE SEQUENCE [LARGE SCALE GENOMIC DNA]</scope>
    <source>
        <strain evidence="9 10">ATCC 638</strain>
    </source>
</reference>
<keyword evidence="3 6" id="KW-0133">Cell shape</keyword>
<dbReference type="GO" id="GO:0016740">
    <property type="term" value="F:transferase activity"/>
    <property type="evidence" value="ECO:0007669"/>
    <property type="project" value="UniProtKB-KW"/>
</dbReference>
<evidence type="ECO:0000256" key="2">
    <source>
        <dbReference type="ARBA" id="ARBA00022679"/>
    </source>
</evidence>
<dbReference type="Gene3D" id="2.40.440.10">
    <property type="entry name" value="L,D-transpeptidase catalytic domain-like"/>
    <property type="match status" value="1"/>
</dbReference>
<dbReference type="Gene3D" id="2.30.30.40">
    <property type="entry name" value="SH3 Domains"/>
    <property type="match status" value="2"/>
</dbReference>
<dbReference type="InterPro" id="IPR052354">
    <property type="entry name" value="Cell_Wall_Dynamics_Protein"/>
</dbReference>
<accession>T4VN50</accession>
<dbReference type="AlphaFoldDB" id="T4VN50"/>
<dbReference type="PROSITE" id="PS52029">
    <property type="entry name" value="LD_TPASE"/>
    <property type="match status" value="1"/>
</dbReference>
<evidence type="ECO:0000313" key="9">
    <source>
        <dbReference type="EMBL" id="EQK42575.1"/>
    </source>
</evidence>
<keyword evidence="2" id="KW-0808">Transferase</keyword>
<dbReference type="Proteomes" id="UP000015688">
    <property type="component" value="Unassembled WGS sequence"/>
</dbReference>
<feature type="domain" description="L,D-TPase catalytic" evidence="8">
    <location>
        <begin position="163"/>
        <end position="283"/>
    </location>
</feature>
<dbReference type="InterPro" id="IPR003646">
    <property type="entry name" value="SH3-like_bac-type"/>
</dbReference>
<keyword evidence="5 6" id="KW-0961">Cell wall biogenesis/degradation</keyword>
<evidence type="ECO:0000256" key="6">
    <source>
        <dbReference type="PROSITE-ProRule" id="PRU01373"/>
    </source>
</evidence>
<dbReference type="PROSITE" id="PS51781">
    <property type="entry name" value="SH3B"/>
    <property type="match status" value="1"/>
</dbReference>
<evidence type="ECO:0000256" key="1">
    <source>
        <dbReference type="ARBA" id="ARBA00004752"/>
    </source>
</evidence>
<gene>
    <name evidence="9" type="ORF">C672_1518</name>
</gene>
<evidence type="ECO:0000256" key="5">
    <source>
        <dbReference type="ARBA" id="ARBA00023316"/>
    </source>
</evidence>
<dbReference type="GO" id="GO:0071555">
    <property type="term" value="P:cell wall organization"/>
    <property type="evidence" value="ECO:0007669"/>
    <property type="project" value="UniProtKB-UniRule"/>
</dbReference>
<dbReference type="GO" id="GO:0008360">
    <property type="term" value="P:regulation of cell shape"/>
    <property type="evidence" value="ECO:0007669"/>
    <property type="project" value="UniProtKB-UniRule"/>
</dbReference>
<dbReference type="EMBL" id="AVNC01000015">
    <property type="protein sequence ID" value="EQK42575.1"/>
    <property type="molecule type" value="Genomic_DNA"/>
</dbReference>
<evidence type="ECO:0000259" key="7">
    <source>
        <dbReference type="PROSITE" id="PS51781"/>
    </source>
</evidence>
<dbReference type="Pfam" id="PF08239">
    <property type="entry name" value="SH3_3"/>
    <property type="match status" value="2"/>
</dbReference>
<evidence type="ECO:0000256" key="4">
    <source>
        <dbReference type="ARBA" id="ARBA00022984"/>
    </source>
</evidence>
<dbReference type="InterPro" id="IPR005490">
    <property type="entry name" value="LD_TPept_cat_dom"/>
</dbReference>
<organism evidence="9 10">
    <name type="scientific">Paraclostridium bifermentans ATCC 638 = DSM 14991</name>
    <dbReference type="NCBI Taxonomy" id="1233171"/>
    <lineage>
        <taxon>Bacteria</taxon>
        <taxon>Bacillati</taxon>
        <taxon>Bacillota</taxon>
        <taxon>Clostridia</taxon>
        <taxon>Peptostreptococcales</taxon>
        <taxon>Peptostreptococcaceae</taxon>
        <taxon>Paraclostridium</taxon>
    </lineage>
</organism>
<dbReference type="PANTHER" id="PTHR34408:SF1">
    <property type="entry name" value="GLYCOSYL HYDROLASE FAMILY 19 DOMAIN-CONTAINING PROTEIN HI_1415"/>
    <property type="match status" value="1"/>
</dbReference>
<keyword evidence="4 6" id="KW-0573">Peptidoglycan synthesis</keyword>
<evidence type="ECO:0000259" key="8">
    <source>
        <dbReference type="PROSITE" id="PS52029"/>
    </source>
</evidence>
<sequence length="283" mass="33055">MNIDKNFIKINMLPEHKYTLKNSNLRKEASTSSDIITVISKGSKVELIEAYDEWSKVRYESNIGYIHNDLLSITKYTWGNLNLRKEPNTQSNVITTIPKESRVEVIENIGDWSNIIYNDIEGYVFNYFLSDDGNKHDVLDYKYFYSDMSKFVNQNNIKSPTNNLLVTDLKNKYTYVFKKNNNNWVQIYKWKCTVGKPSTPTITGIFYIDGRKLYFGTDEYRVKYATRIKDGYYYHSILYDSTGSYIIDGRLGQALSHGCIRLDTENAKWIYDNILDTTTVVIH</sequence>
<comment type="pathway">
    <text evidence="1 6">Cell wall biogenesis; peptidoglycan biosynthesis.</text>
</comment>
<dbReference type="InterPro" id="IPR038063">
    <property type="entry name" value="Transpep_catalytic_dom"/>
</dbReference>
<dbReference type="GO" id="GO:0009252">
    <property type="term" value="P:peptidoglycan biosynthetic process"/>
    <property type="evidence" value="ECO:0007669"/>
    <property type="project" value="UniProtKB-UniPathway"/>
</dbReference>
<feature type="domain" description="SH3b" evidence="7">
    <location>
        <begin position="68"/>
        <end position="133"/>
    </location>
</feature>
<proteinExistence type="predicted"/>
<dbReference type="SMART" id="SM00287">
    <property type="entry name" value="SH3b"/>
    <property type="match status" value="2"/>
</dbReference>
<dbReference type="UniPathway" id="UPA00219"/>
<dbReference type="SUPFAM" id="SSF141523">
    <property type="entry name" value="L,D-transpeptidase catalytic domain-like"/>
    <property type="match status" value="1"/>
</dbReference>
<evidence type="ECO:0000313" key="10">
    <source>
        <dbReference type="Proteomes" id="UP000015688"/>
    </source>
</evidence>
<dbReference type="PATRIC" id="fig|1233171.3.peg.1412"/>
<dbReference type="PANTHER" id="PTHR34408">
    <property type="entry name" value="FAMILY PROTEIN, PUTATIVE-RELATED"/>
    <property type="match status" value="1"/>
</dbReference>
<dbReference type="CDD" id="cd16913">
    <property type="entry name" value="YkuD_like"/>
    <property type="match status" value="1"/>
</dbReference>
<feature type="active site" description="Nucleophile" evidence="6">
    <location>
        <position position="259"/>
    </location>
</feature>